<organism evidence="1 2">
    <name type="scientific">Microdochium trichocladiopsis</name>
    <dbReference type="NCBI Taxonomy" id="1682393"/>
    <lineage>
        <taxon>Eukaryota</taxon>
        <taxon>Fungi</taxon>
        <taxon>Dikarya</taxon>
        <taxon>Ascomycota</taxon>
        <taxon>Pezizomycotina</taxon>
        <taxon>Sordariomycetes</taxon>
        <taxon>Xylariomycetidae</taxon>
        <taxon>Xylariales</taxon>
        <taxon>Microdochiaceae</taxon>
        <taxon>Microdochium</taxon>
    </lineage>
</organism>
<sequence>MEPPKPDPHMKARSEFFRIVLQDSDQADGTKAVQAGQREASVSLEDLREQGRVFCTGVMPWKPYVVVNDIIVDIIDCPKEHALLLRQIQDAFTQRAREILEESGVKIRSIFEAQFLWLKSGIIKAGANEGLAMFPWVPEAVDQPKVALYMDGSRQELEFLQTPMFITRGHSIEGLNGDIKFLAVPFKC</sequence>
<evidence type="ECO:0000313" key="1">
    <source>
        <dbReference type="EMBL" id="KAH7009394.1"/>
    </source>
</evidence>
<reference evidence="1" key="1">
    <citation type="journal article" date="2021" name="Nat. Commun.">
        <title>Genetic determinants of endophytism in the Arabidopsis root mycobiome.</title>
        <authorList>
            <person name="Mesny F."/>
            <person name="Miyauchi S."/>
            <person name="Thiergart T."/>
            <person name="Pickel B."/>
            <person name="Atanasova L."/>
            <person name="Karlsson M."/>
            <person name="Huettel B."/>
            <person name="Barry K.W."/>
            <person name="Haridas S."/>
            <person name="Chen C."/>
            <person name="Bauer D."/>
            <person name="Andreopoulos W."/>
            <person name="Pangilinan J."/>
            <person name="LaButti K."/>
            <person name="Riley R."/>
            <person name="Lipzen A."/>
            <person name="Clum A."/>
            <person name="Drula E."/>
            <person name="Henrissat B."/>
            <person name="Kohler A."/>
            <person name="Grigoriev I.V."/>
            <person name="Martin F.M."/>
            <person name="Hacquard S."/>
        </authorList>
    </citation>
    <scope>NUCLEOTIDE SEQUENCE</scope>
    <source>
        <strain evidence="1">MPI-CAGE-CH-0230</strain>
    </source>
</reference>
<gene>
    <name evidence="1" type="ORF">B0I36DRAFT_342240</name>
</gene>
<dbReference type="Proteomes" id="UP000756346">
    <property type="component" value="Unassembled WGS sequence"/>
</dbReference>
<protein>
    <submittedName>
        <fullName evidence="1">Uncharacterized protein</fullName>
    </submittedName>
</protein>
<name>A0A9P8XPQ1_9PEZI</name>
<evidence type="ECO:0000313" key="2">
    <source>
        <dbReference type="Proteomes" id="UP000756346"/>
    </source>
</evidence>
<dbReference type="RefSeq" id="XP_046004022.1">
    <property type="nucleotide sequence ID" value="XM_046156067.1"/>
</dbReference>
<dbReference type="EMBL" id="JAGTJQ010000018">
    <property type="protein sequence ID" value="KAH7009394.1"/>
    <property type="molecule type" value="Genomic_DNA"/>
</dbReference>
<dbReference type="AlphaFoldDB" id="A0A9P8XPQ1"/>
<comment type="caution">
    <text evidence="1">The sequence shown here is derived from an EMBL/GenBank/DDBJ whole genome shotgun (WGS) entry which is preliminary data.</text>
</comment>
<proteinExistence type="predicted"/>
<keyword evidence="2" id="KW-1185">Reference proteome</keyword>
<accession>A0A9P8XPQ1</accession>
<dbReference type="GeneID" id="70185613"/>